<feature type="transmembrane region" description="Helical" evidence="8">
    <location>
        <begin position="134"/>
        <end position="154"/>
    </location>
</feature>
<feature type="binding site" evidence="7">
    <location>
        <position position="213"/>
    </location>
    <ligand>
        <name>Mg(2+)</name>
        <dbReference type="ChEBI" id="CHEBI:18420"/>
    </ligand>
</feature>
<feature type="transmembrane region" description="Helical" evidence="8">
    <location>
        <begin position="238"/>
        <end position="256"/>
    </location>
</feature>
<dbReference type="GO" id="GO:0016757">
    <property type="term" value="F:glycosyltransferase activity"/>
    <property type="evidence" value="ECO:0007669"/>
    <property type="project" value="UniProtKB-KW"/>
</dbReference>
<dbReference type="GO" id="GO:0046872">
    <property type="term" value="F:metal ion binding"/>
    <property type="evidence" value="ECO:0007669"/>
    <property type="project" value="UniProtKB-KW"/>
</dbReference>
<gene>
    <name evidence="9" type="ORF">LMG32879_002549</name>
</gene>
<feature type="transmembrane region" description="Helical" evidence="8">
    <location>
        <begin position="276"/>
        <end position="300"/>
    </location>
</feature>
<evidence type="ECO:0000256" key="2">
    <source>
        <dbReference type="ARBA" id="ARBA00022475"/>
    </source>
</evidence>
<keyword evidence="7" id="KW-0479">Metal-binding</keyword>
<protein>
    <submittedName>
        <fullName evidence="9">UDP-phosphate alpha N-acetylglucosaminyltransferase</fullName>
    </submittedName>
</protein>
<proteinExistence type="predicted"/>
<comment type="caution">
    <text evidence="9">The sequence shown here is derived from an EMBL/GenBank/DDBJ whole genome shotgun (WGS) entry which is preliminary data.</text>
</comment>
<evidence type="ECO:0000256" key="4">
    <source>
        <dbReference type="ARBA" id="ARBA00022692"/>
    </source>
</evidence>
<accession>A0AA35UJV5</accession>
<sequence length="338" mass="36397">MSWPRLSWSHLVWPTSVLIAIMTVCMGLVIVMIRVGVMDVPGHRSSHARPTPKGGGIGIMAGFLLGVPALYWAAGFSPASFAVTAPLTAIGLLALFSWLDDVHSFSAASKLGMQFGAALIVLVATQWPANTPHIWLYASIALFWLLYVTNAINFIDGVNGLASGSMALTALAAASGFMIVDRLDDALAPLALAACLLVFLPFNFPTARIFMGDVGSQGAGLATAWFGLRAFQHTATPLLMPLMLLPILYDVGFTLIRRALEGRRLTEAHRGHLYQLAVRAGASPVRVTLLYWFLALWNAIATLTIQTWPLLAVAIAVPLALWTLGVLRQASRTVSRPW</sequence>
<evidence type="ECO:0000313" key="9">
    <source>
        <dbReference type="EMBL" id="CAI9121697.1"/>
    </source>
</evidence>
<evidence type="ECO:0000256" key="5">
    <source>
        <dbReference type="ARBA" id="ARBA00022989"/>
    </source>
</evidence>
<keyword evidence="4 8" id="KW-0812">Transmembrane</keyword>
<organism evidence="9 10">
    <name type="scientific">Brytella acorum</name>
    <dbReference type="NCBI Taxonomy" id="2959299"/>
    <lineage>
        <taxon>Bacteria</taxon>
        <taxon>Pseudomonadati</taxon>
        <taxon>Pseudomonadota</taxon>
        <taxon>Alphaproteobacteria</taxon>
        <taxon>Acetobacterales</taxon>
        <taxon>Acetobacteraceae</taxon>
        <taxon>Brytella</taxon>
    </lineage>
</organism>
<feature type="transmembrane region" description="Helical" evidence="8">
    <location>
        <begin position="12"/>
        <end position="33"/>
    </location>
</feature>
<evidence type="ECO:0000256" key="1">
    <source>
        <dbReference type="ARBA" id="ARBA00004651"/>
    </source>
</evidence>
<evidence type="ECO:0000256" key="7">
    <source>
        <dbReference type="PIRSR" id="PIRSR600715-1"/>
    </source>
</evidence>
<dbReference type="PANTHER" id="PTHR22926">
    <property type="entry name" value="PHOSPHO-N-ACETYLMURAMOYL-PENTAPEPTIDE-TRANSFERASE"/>
    <property type="match status" value="1"/>
</dbReference>
<keyword evidence="5 8" id="KW-1133">Transmembrane helix</keyword>
<keyword evidence="3" id="KW-0808">Transferase</keyword>
<dbReference type="Pfam" id="PF00953">
    <property type="entry name" value="Glycos_transf_4"/>
    <property type="match status" value="1"/>
</dbReference>
<keyword evidence="6 8" id="KW-0472">Membrane</keyword>
<dbReference type="InterPro" id="IPR000715">
    <property type="entry name" value="Glycosyl_transferase_4"/>
</dbReference>
<feature type="transmembrane region" description="Helical" evidence="8">
    <location>
        <begin position="161"/>
        <end position="180"/>
    </location>
</feature>
<evidence type="ECO:0000256" key="8">
    <source>
        <dbReference type="SAM" id="Phobius"/>
    </source>
</evidence>
<keyword evidence="9" id="KW-0328">Glycosyltransferase</keyword>
<feature type="transmembrane region" description="Helical" evidence="8">
    <location>
        <begin position="111"/>
        <end position="128"/>
    </location>
</feature>
<dbReference type="EMBL" id="CATKSH010000021">
    <property type="protein sequence ID" value="CAI9121697.1"/>
    <property type="molecule type" value="Genomic_DNA"/>
</dbReference>
<keyword evidence="10" id="KW-1185">Reference proteome</keyword>
<dbReference type="GO" id="GO:0071555">
    <property type="term" value="P:cell wall organization"/>
    <property type="evidence" value="ECO:0007669"/>
    <property type="project" value="TreeGrafter"/>
</dbReference>
<evidence type="ECO:0000313" key="10">
    <source>
        <dbReference type="Proteomes" id="UP001176960"/>
    </source>
</evidence>
<keyword evidence="2" id="KW-1003">Cell membrane</keyword>
<reference evidence="9" key="1">
    <citation type="submission" date="2023-03" db="EMBL/GenBank/DDBJ databases">
        <authorList>
            <person name="Cleenwerck I."/>
        </authorList>
    </citation>
    <scope>NUCLEOTIDE SEQUENCE</scope>
    <source>
        <strain evidence="9">LMG 32879</strain>
    </source>
</reference>
<dbReference type="Proteomes" id="UP001176960">
    <property type="component" value="Unassembled WGS sequence"/>
</dbReference>
<feature type="transmembrane region" description="Helical" evidence="8">
    <location>
        <begin position="79"/>
        <end position="99"/>
    </location>
</feature>
<dbReference type="PANTHER" id="PTHR22926:SF3">
    <property type="entry name" value="UNDECAPRENYL-PHOSPHATE ALPHA-N-ACETYLGLUCOSAMINYL 1-PHOSPHATE TRANSFERASE"/>
    <property type="match status" value="1"/>
</dbReference>
<evidence type="ECO:0000256" key="6">
    <source>
        <dbReference type="ARBA" id="ARBA00023136"/>
    </source>
</evidence>
<name>A0AA35UJV5_9PROT</name>
<feature type="transmembrane region" description="Helical" evidence="8">
    <location>
        <begin position="306"/>
        <end position="327"/>
    </location>
</feature>
<feature type="transmembrane region" description="Helical" evidence="8">
    <location>
        <begin position="54"/>
        <end position="73"/>
    </location>
</feature>
<evidence type="ECO:0000256" key="3">
    <source>
        <dbReference type="ARBA" id="ARBA00022679"/>
    </source>
</evidence>
<dbReference type="GO" id="GO:0005886">
    <property type="term" value="C:plasma membrane"/>
    <property type="evidence" value="ECO:0007669"/>
    <property type="project" value="UniProtKB-SubCell"/>
</dbReference>
<feature type="binding site" evidence="7">
    <location>
        <position position="153"/>
    </location>
    <ligand>
        <name>Mg(2+)</name>
        <dbReference type="ChEBI" id="CHEBI:18420"/>
    </ligand>
</feature>
<comment type="subcellular location">
    <subcellularLocation>
        <location evidence="1">Cell membrane</location>
        <topology evidence="1">Multi-pass membrane protein</topology>
    </subcellularLocation>
</comment>
<comment type="cofactor">
    <cofactor evidence="7">
        <name>Mg(2+)</name>
        <dbReference type="ChEBI" id="CHEBI:18420"/>
    </cofactor>
</comment>
<dbReference type="RefSeq" id="WP_289841506.1">
    <property type="nucleotide sequence ID" value="NZ_CATKSH010000021.1"/>
</dbReference>
<dbReference type="GO" id="GO:0009103">
    <property type="term" value="P:lipopolysaccharide biosynthetic process"/>
    <property type="evidence" value="ECO:0007669"/>
    <property type="project" value="TreeGrafter"/>
</dbReference>
<dbReference type="GO" id="GO:0044038">
    <property type="term" value="P:cell wall macromolecule biosynthetic process"/>
    <property type="evidence" value="ECO:0007669"/>
    <property type="project" value="TreeGrafter"/>
</dbReference>
<dbReference type="GO" id="GO:0016780">
    <property type="term" value="F:phosphotransferase activity, for other substituted phosphate groups"/>
    <property type="evidence" value="ECO:0007669"/>
    <property type="project" value="InterPro"/>
</dbReference>
<keyword evidence="7" id="KW-0460">Magnesium</keyword>
<dbReference type="AlphaFoldDB" id="A0AA35UJV5"/>